<organism evidence="1 2">
    <name type="scientific">Candidatus Woesebacteria bacterium RIFCSPHIGHO2_12_FULL_41_24</name>
    <dbReference type="NCBI Taxonomy" id="1802510"/>
    <lineage>
        <taxon>Bacteria</taxon>
        <taxon>Candidatus Woeseibacteriota</taxon>
    </lineage>
</organism>
<sequence length="78" mass="8913">MTKAKLTCPHCGGTEEVEMPKTYCQIFYKCTTCSKLIETIDGFCCVFCSYADVRCLYSARHEEQIKTLRMDIVNLTKA</sequence>
<gene>
    <name evidence="1" type="ORF">A3E44_03475</name>
</gene>
<dbReference type="Proteomes" id="UP000178603">
    <property type="component" value="Unassembled WGS sequence"/>
</dbReference>
<evidence type="ECO:0000313" key="1">
    <source>
        <dbReference type="EMBL" id="OGM55316.1"/>
    </source>
</evidence>
<dbReference type="NCBIfam" id="NF041374">
    <property type="entry name" value="GDCCVxC"/>
    <property type="match status" value="1"/>
</dbReference>
<protein>
    <submittedName>
        <fullName evidence="1">Uncharacterized protein</fullName>
    </submittedName>
</protein>
<dbReference type="EMBL" id="MGGW01000004">
    <property type="protein sequence ID" value="OGM55316.1"/>
    <property type="molecule type" value="Genomic_DNA"/>
</dbReference>
<proteinExistence type="predicted"/>
<dbReference type="InterPro" id="IPR047677">
    <property type="entry name" value="GDCCVxC"/>
</dbReference>
<reference evidence="1 2" key="1">
    <citation type="journal article" date="2016" name="Nat. Commun.">
        <title>Thousands of microbial genomes shed light on interconnected biogeochemical processes in an aquifer system.</title>
        <authorList>
            <person name="Anantharaman K."/>
            <person name="Brown C.T."/>
            <person name="Hug L.A."/>
            <person name="Sharon I."/>
            <person name="Castelle C.J."/>
            <person name="Probst A.J."/>
            <person name="Thomas B.C."/>
            <person name="Singh A."/>
            <person name="Wilkins M.J."/>
            <person name="Karaoz U."/>
            <person name="Brodie E.L."/>
            <person name="Williams K.H."/>
            <person name="Hubbard S.S."/>
            <person name="Banfield J.F."/>
        </authorList>
    </citation>
    <scope>NUCLEOTIDE SEQUENCE [LARGE SCALE GENOMIC DNA]</scope>
</reference>
<name>A0A1F8AUA6_9BACT</name>
<dbReference type="AlphaFoldDB" id="A0A1F8AUA6"/>
<comment type="caution">
    <text evidence="1">The sequence shown here is derived from an EMBL/GenBank/DDBJ whole genome shotgun (WGS) entry which is preliminary data.</text>
</comment>
<evidence type="ECO:0000313" key="2">
    <source>
        <dbReference type="Proteomes" id="UP000178603"/>
    </source>
</evidence>
<accession>A0A1F8AUA6</accession>